<dbReference type="GO" id="GO:1900376">
    <property type="term" value="P:regulation of secondary metabolite biosynthetic process"/>
    <property type="evidence" value="ECO:0007669"/>
    <property type="project" value="TreeGrafter"/>
</dbReference>
<comment type="cofactor">
    <cofactor evidence="11">
        <name>Zn(2+)</name>
        <dbReference type="ChEBI" id="CHEBI:29105"/>
    </cofactor>
    <text evidence="11">Binds 1 zinc ion per subunit.</text>
</comment>
<evidence type="ECO:0000256" key="5">
    <source>
        <dbReference type="ARBA" id="ARBA00022723"/>
    </source>
</evidence>
<feature type="binding site" evidence="11">
    <location>
        <position position="139"/>
    </location>
    <ligand>
        <name>Zn(2+)</name>
        <dbReference type="ChEBI" id="CHEBI:29105"/>
    </ligand>
</feature>
<keyword evidence="3" id="KW-0963">Cytoplasm</keyword>
<keyword evidence="13" id="KW-1185">Reference proteome</keyword>
<dbReference type="InterPro" id="IPR036388">
    <property type="entry name" value="WH-like_DNA-bd_sf"/>
</dbReference>
<evidence type="ECO:0000313" key="13">
    <source>
        <dbReference type="Proteomes" id="UP000671914"/>
    </source>
</evidence>
<dbReference type="SUPFAM" id="SSF46785">
    <property type="entry name" value="Winged helix' DNA-binding domain"/>
    <property type="match status" value="1"/>
</dbReference>
<name>A0A975IPZ8_9MICO</name>
<evidence type="ECO:0000256" key="2">
    <source>
        <dbReference type="ARBA" id="ARBA00007957"/>
    </source>
</evidence>
<dbReference type="GO" id="GO:0003700">
    <property type="term" value="F:DNA-binding transcription factor activity"/>
    <property type="evidence" value="ECO:0007669"/>
    <property type="project" value="InterPro"/>
</dbReference>
<feature type="binding site" evidence="11">
    <location>
        <position position="96"/>
    </location>
    <ligand>
        <name>Zn(2+)</name>
        <dbReference type="ChEBI" id="CHEBI:29105"/>
    </ligand>
</feature>
<feature type="binding site" evidence="11">
    <location>
        <position position="136"/>
    </location>
    <ligand>
        <name>Zn(2+)</name>
        <dbReference type="ChEBI" id="CHEBI:29105"/>
    </ligand>
</feature>
<dbReference type="Gene3D" id="1.10.10.10">
    <property type="entry name" value="Winged helix-like DNA-binding domain superfamily/Winged helix DNA-binding domain"/>
    <property type="match status" value="1"/>
</dbReference>
<evidence type="ECO:0000256" key="3">
    <source>
        <dbReference type="ARBA" id="ARBA00022490"/>
    </source>
</evidence>
<dbReference type="PANTHER" id="PTHR33202">
    <property type="entry name" value="ZINC UPTAKE REGULATION PROTEIN"/>
    <property type="match status" value="1"/>
</dbReference>
<dbReference type="InterPro" id="IPR036390">
    <property type="entry name" value="WH_DNA-bd_sf"/>
</dbReference>
<dbReference type="InterPro" id="IPR043135">
    <property type="entry name" value="Fur_C"/>
</dbReference>
<keyword evidence="7" id="KW-0408">Iron</keyword>
<dbReference type="Pfam" id="PF01475">
    <property type="entry name" value="FUR"/>
    <property type="match status" value="1"/>
</dbReference>
<dbReference type="GO" id="GO:0045892">
    <property type="term" value="P:negative regulation of DNA-templated transcription"/>
    <property type="evidence" value="ECO:0007669"/>
    <property type="project" value="TreeGrafter"/>
</dbReference>
<keyword evidence="4" id="KW-0678">Repressor</keyword>
<comment type="subcellular location">
    <subcellularLocation>
        <location evidence="1">Cytoplasm</location>
    </subcellularLocation>
</comment>
<dbReference type="PANTHER" id="PTHR33202:SF18">
    <property type="entry name" value="TRANSCRIPTIONAL REGULATOR FURA"/>
    <property type="match status" value="1"/>
</dbReference>
<sequence>MPEQYDAPHARVLRDAGLKVTAPRLAVLDALEDHPHEGAEAVYARVAETLPSTSLQAVYGVLGALADAGILRRIEPAGSPARYERRVGDNHHHLVCTGCGRVEDVDCLVGASPCLTPGHDHGFRIERAEVTFWGVCADCRAVDAVAHGDGAAPEGRPTASTPEPIV</sequence>
<dbReference type="GO" id="GO:0000976">
    <property type="term" value="F:transcription cis-regulatory region binding"/>
    <property type="evidence" value="ECO:0007669"/>
    <property type="project" value="TreeGrafter"/>
</dbReference>
<gene>
    <name evidence="12" type="ORF">G127AT_06375</name>
</gene>
<keyword evidence="9" id="KW-0238">DNA-binding</keyword>
<reference evidence="12" key="1">
    <citation type="submission" date="2021-03" db="EMBL/GenBank/DDBJ databases">
        <title>Agromyces archimandritus sp. nov., isolated from the cockroach Archimandrita tessellata.</title>
        <authorList>
            <person name="Guzman J."/>
            <person name="Ortuzar M."/>
            <person name="Poehlein A."/>
            <person name="Daniel R."/>
            <person name="Trujillo M."/>
            <person name="Vilcinskas A."/>
        </authorList>
    </citation>
    <scope>NUCLEOTIDE SEQUENCE</scope>
    <source>
        <strain evidence="12">G127AT</strain>
    </source>
</reference>
<organism evidence="12 13">
    <name type="scientific">Agromyces archimandritae</name>
    <dbReference type="NCBI Taxonomy" id="2781962"/>
    <lineage>
        <taxon>Bacteria</taxon>
        <taxon>Bacillati</taxon>
        <taxon>Actinomycetota</taxon>
        <taxon>Actinomycetes</taxon>
        <taxon>Micrococcales</taxon>
        <taxon>Microbacteriaceae</taxon>
        <taxon>Agromyces</taxon>
    </lineage>
</organism>
<evidence type="ECO:0000256" key="4">
    <source>
        <dbReference type="ARBA" id="ARBA00022491"/>
    </source>
</evidence>
<feature type="binding site" evidence="11">
    <location>
        <position position="99"/>
    </location>
    <ligand>
        <name>Zn(2+)</name>
        <dbReference type="ChEBI" id="CHEBI:29105"/>
    </ligand>
</feature>
<dbReference type="GO" id="GO:0008270">
    <property type="term" value="F:zinc ion binding"/>
    <property type="evidence" value="ECO:0007669"/>
    <property type="project" value="TreeGrafter"/>
</dbReference>
<dbReference type="GO" id="GO:0005737">
    <property type="term" value="C:cytoplasm"/>
    <property type="evidence" value="ECO:0007669"/>
    <property type="project" value="UniProtKB-SubCell"/>
</dbReference>
<dbReference type="EMBL" id="CP071696">
    <property type="protein sequence ID" value="QTX05824.1"/>
    <property type="molecule type" value="Genomic_DNA"/>
</dbReference>
<evidence type="ECO:0000256" key="7">
    <source>
        <dbReference type="ARBA" id="ARBA00023004"/>
    </source>
</evidence>
<evidence type="ECO:0000256" key="1">
    <source>
        <dbReference type="ARBA" id="ARBA00004496"/>
    </source>
</evidence>
<dbReference type="InterPro" id="IPR002481">
    <property type="entry name" value="FUR"/>
</dbReference>
<dbReference type="Gene3D" id="3.30.1490.190">
    <property type="match status" value="1"/>
</dbReference>
<evidence type="ECO:0000256" key="9">
    <source>
        <dbReference type="ARBA" id="ARBA00023125"/>
    </source>
</evidence>
<protein>
    <submittedName>
        <fullName evidence="12">Transcriptional repressor</fullName>
    </submittedName>
</protein>
<proteinExistence type="inferred from homology"/>
<keyword evidence="6 11" id="KW-0862">Zinc</keyword>
<dbReference type="CDD" id="cd07153">
    <property type="entry name" value="Fur_like"/>
    <property type="match status" value="1"/>
</dbReference>
<dbReference type="Proteomes" id="UP000671914">
    <property type="component" value="Chromosome"/>
</dbReference>
<dbReference type="RefSeq" id="WP_210901175.1">
    <property type="nucleotide sequence ID" value="NZ_CP071696.1"/>
</dbReference>
<accession>A0A975IPZ8</accession>
<evidence type="ECO:0000256" key="11">
    <source>
        <dbReference type="PIRSR" id="PIRSR602481-1"/>
    </source>
</evidence>
<keyword evidence="5 11" id="KW-0479">Metal-binding</keyword>
<dbReference type="KEGG" id="aarc:G127AT_06375"/>
<dbReference type="AlphaFoldDB" id="A0A975IPZ8"/>
<evidence type="ECO:0000256" key="10">
    <source>
        <dbReference type="ARBA" id="ARBA00023163"/>
    </source>
</evidence>
<evidence type="ECO:0000313" key="12">
    <source>
        <dbReference type="EMBL" id="QTX05824.1"/>
    </source>
</evidence>
<evidence type="ECO:0000256" key="6">
    <source>
        <dbReference type="ARBA" id="ARBA00022833"/>
    </source>
</evidence>
<comment type="similarity">
    <text evidence="2">Belongs to the Fur family.</text>
</comment>
<keyword evidence="8" id="KW-0805">Transcription regulation</keyword>
<keyword evidence="10" id="KW-0804">Transcription</keyword>
<evidence type="ECO:0000256" key="8">
    <source>
        <dbReference type="ARBA" id="ARBA00023015"/>
    </source>
</evidence>